<proteinExistence type="predicted"/>
<keyword evidence="1" id="KW-1133">Transmembrane helix</keyword>
<accession>A0A1M5PD24</accession>
<keyword evidence="3" id="KW-1185">Reference proteome</keyword>
<dbReference type="RefSeq" id="WP_073308184.1">
    <property type="nucleotide sequence ID" value="NZ_FQWV01000003.1"/>
</dbReference>
<organism evidence="2 3">
    <name type="scientific">Halobaculum gomorrense</name>
    <dbReference type="NCBI Taxonomy" id="43928"/>
    <lineage>
        <taxon>Archaea</taxon>
        <taxon>Methanobacteriati</taxon>
        <taxon>Methanobacteriota</taxon>
        <taxon>Stenosarchaea group</taxon>
        <taxon>Halobacteria</taxon>
        <taxon>Halobacteriales</taxon>
        <taxon>Haloferacaceae</taxon>
        <taxon>Halobaculum</taxon>
    </lineage>
</organism>
<feature type="transmembrane region" description="Helical" evidence="1">
    <location>
        <begin position="88"/>
        <end position="112"/>
    </location>
</feature>
<feature type="transmembrane region" description="Helical" evidence="1">
    <location>
        <begin position="20"/>
        <end position="40"/>
    </location>
</feature>
<evidence type="ECO:0000256" key="1">
    <source>
        <dbReference type="SAM" id="Phobius"/>
    </source>
</evidence>
<gene>
    <name evidence="2" type="ORF">SAMN05443636_1552</name>
</gene>
<sequence>MTPFGPAAVDPSIVADGPGIVRAVVSFVAVLLGGTAFVAWRPAIVDRGVDLAVEESLLVVGYGLVAFGLVAFIGVYAALLAARVRIGVIAWLAVAALLVAVLLVAALGYVVVGTWLTGVEGARRPWVGAVVGAVLGALPWLVLPPLPAAGVWLVLAAVGLGGLTRRWIHADREVTDRTVG</sequence>
<protein>
    <submittedName>
        <fullName evidence="2">Uncharacterized protein</fullName>
    </submittedName>
</protein>
<feature type="transmembrane region" description="Helical" evidence="1">
    <location>
        <begin position="149"/>
        <end position="168"/>
    </location>
</feature>
<dbReference type="STRING" id="43928.SAMN05443636_1552"/>
<feature type="transmembrane region" description="Helical" evidence="1">
    <location>
        <begin position="124"/>
        <end position="143"/>
    </location>
</feature>
<keyword evidence="1" id="KW-0812">Transmembrane</keyword>
<evidence type="ECO:0000313" key="2">
    <source>
        <dbReference type="EMBL" id="SHG99638.1"/>
    </source>
</evidence>
<reference evidence="2 3" key="1">
    <citation type="submission" date="2016-11" db="EMBL/GenBank/DDBJ databases">
        <authorList>
            <person name="Jaros S."/>
            <person name="Januszkiewicz K."/>
            <person name="Wedrychowicz H."/>
        </authorList>
    </citation>
    <scope>NUCLEOTIDE SEQUENCE [LARGE SCALE GENOMIC DNA]</scope>
    <source>
        <strain evidence="2 3">DSM 9297</strain>
    </source>
</reference>
<dbReference type="EMBL" id="FQWV01000003">
    <property type="protein sequence ID" value="SHG99638.1"/>
    <property type="molecule type" value="Genomic_DNA"/>
</dbReference>
<keyword evidence="1" id="KW-0472">Membrane</keyword>
<dbReference type="AlphaFoldDB" id="A0A1M5PD24"/>
<dbReference type="Proteomes" id="UP000184357">
    <property type="component" value="Unassembled WGS sequence"/>
</dbReference>
<evidence type="ECO:0000313" key="3">
    <source>
        <dbReference type="Proteomes" id="UP000184357"/>
    </source>
</evidence>
<feature type="transmembrane region" description="Helical" evidence="1">
    <location>
        <begin position="60"/>
        <end position="82"/>
    </location>
</feature>
<name>A0A1M5PD24_9EURY</name>